<dbReference type="Proteomes" id="UP000278222">
    <property type="component" value="Unassembled WGS sequence"/>
</dbReference>
<gene>
    <name evidence="2" type="ORF">EDC65_5265</name>
</gene>
<dbReference type="Pfam" id="PF02538">
    <property type="entry name" value="Hydantoinase_B"/>
    <property type="match status" value="1"/>
</dbReference>
<reference evidence="2 3" key="1">
    <citation type="submission" date="2018-11" db="EMBL/GenBank/DDBJ databases">
        <title>Genomic Encyclopedia of Type Strains, Phase IV (KMG-IV): sequencing the most valuable type-strain genomes for metagenomic binning, comparative biology and taxonomic classification.</title>
        <authorList>
            <person name="Goeker M."/>
        </authorList>
    </citation>
    <scope>NUCLEOTIDE SEQUENCE [LARGE SCALE GENOMIC DNA]</scope>
    <source>
        <strain evidence="2 3">DSM 5900</strain>
    </source>
</reference>
<proteinExistence type="predicted"/>
<feature type="domain" description="Hydantoinase B/oxoprolinase" evidence="1">
    <location>
        <begin position="6"/>
        <end position="525"/>
    </location>
</feature>
<dbReference type="InterPro" id="IPR003692">
    <property type="entry name" value="Hydantoinase_B"/>
</dbReference>
<dbReference type="GO" id="GO:0017168">
    <property type="term" value="F:5-oxoprolinase (ATP-hydrolyzing) activity"/>
    <property type="evidence" value="ECO:0007669"/>
    <property type="project" value="TreeGrafter"/>
</dbReference>
<dbReference type="PANTHER" id="PTHR11365:SF23">
    <property type="entry name" value="HYPOTHETICAL 5-OXOPROLINASE (EUROFUNG)-RELATED"/>
    <property type="match status" value="1"/>
</dbReference>
<dbReference type="RefSeq" id="WP_197735652.1">
    <property type="nucleotide sequence ID" value="NZ_AP019700.1"/>
</dbReference>
<dbReference type="GO" id="GO:0005829">
    <property type="term" value="C:cytosol"/>
    <property type="evidence" value="ECO:0007669"/>
    <property type="project" value="TreeGrafter"/>
</dbReference>
<dbReference type="PANTHER" id="PTHR11365">
    <property type="entry name" value="5-OXOPROLINASE RELATED"/>
    <property type="match status" value="1"/>
</dbReference>
<name>A0A3N1KQ37_9PROT</name>
<dbReference type="GO" id="GO:0006749">
    <property type="term" value="P:glutathione metabolic process"/>
    <property type="evidence" value="ECO:0007669"/>
    <property type="project" value="TreeGrafter"/>
</dbReference>
<sequence length="526" mass="55929">MSNMVDPFTVEVIRHALTAAAEEMSFVVMRSARSPLLREAGDLSSAITDHKGDLIAQGRDIPVHLGVMSFTVRKFLERVPAERLRPGDVWFLNLPEVGGNHLPDVKAIRPIFLEGKLFAFGVSLAHWGDIGGAWAGSYFAAATETWQEGVRIPPLRLVTADGVDAEKRDFLLANIRGPAEREGDILAQVAATRAAEIRLHRLAEEHGAATIRAALDRLDDLSEAQMREAISSLPDGIYDGEDFLDDDGPGGQPAGIRVRVEIAGDRASFDFSATDDAVAGPLNTTPFVAMAAVYYAIKAVAGPEIQPNGGCYRALDVRTRPGSILEPGIDKPVVGGNHETSQRAVDAIMRAFELAVPERLTAGGSTTAGLLIFGGPRRDGAIGTFYETHGGGEGARTDRDGAPVVRVHLTNTMNTPVEIVEAEYLIRVDEQRLRTGSGGGGRHQGGPGMVRAYTVMGDGLSLTTMFERRVVPPYGMQGGAPGLPFRATLHPVAGDSRELGGKENLKLSAGDRVVMETSGGGGYGPA</sequence>
<dbReference type="InterPro" id="IPR045079">
    <property type="entry name" value="Oxoprolinase-like"/>
</dbReference>
<comment type="caution">
    <text evidence="2">The sequence shown here is derived from an EMBL/GenBank/DDBJ whole genome shotgun (WGS) entry which is preliminary data.</text>
</comment>
<evidence type="ECO:0000313" key="3">
    <source>
        <dbReference type="Proteomes" id="UP000278222"/>
    </source>
</evidence>
<accession>A0A3N1KQ37</accession>
<organism evidence="2 3">
    <name type="scientific">Stella humosa</name>
    <dbReference type="NCBI Taxonomy" id="94"/>
    <lineage>
        <taxon>Bacteria</taxon>
        <taxon>Pseudomonadati</taxon>
        <taxon>Pseudomonadota</taxon>
        <taxon>Alphaproteobacteria</taxon>
        <taxon>Rhodospirillales</taxon>
        <taxon>Stellaceae</taxon>
        <taxon>Stella</taxon>
    </lineage>
</organism>
<evidence type="ECO:0000259" key="1">
    <source>
        <dbReference type="Pfam" id="PF02538"/>
    </source>
</evidence>
<protein>
    <submittedName>
        <fullName evidence="2">N-methylhydantoinase B</fullName>
    </submittedName>
</protein>
<evidence type="ECO:0000313" key="2">
    <source>
        <dbReference type="EMBL" id="ROP81407.1"/>
    </source>
</evidence>
<keyword evidence="3" id="KW-1185">Reference proteome</keyword>
<dbReference type="EMBL" id="RJKX01000018">
    <property type="protein sequence ID" value="ROP81407.1"/>
    <property type="molecule type" value="Genomic_DNA"/>
</dbReference>
<dbReference type="AlphaFoldDB" id="A0A3N1KQ37"/>